<dbReference type="SUPFAM" id="SSF82199">
    <property type="entry name" value="SET domain"/>
    <property type="match status" value="1"/>
</dbReference>
<dbReference type="EMBL" id="JAVFHQ010000019">
    <property type="protein sequence ID" value="KAK4545587.1"/>
    <property type="molecule type" value="Genomic_DNA"/>
</dbReference>
<dbReference type="Gene3D" id="2.170.270.10">
    <property type="entry name" value="SET domain"/>
    <property type="match status" value="1"/>
</dbReference>
<dbReference type="PROSITE" id="PS50280">
    <property type="entry name" value="SET"/>
    <property type="match status" value="1"/>
</dbReference>
<dbReference type="InterPro" id="IPR046341">
    <property type="entry name" value="SET_dom_sf"/>
</dbReference>
<evidence type="ECO:0000313" key="3">
    <source>
        <dbReference type="Proteomes" id="UP001324427"/>
    </source>
</evidence>
<accession>A0AAV9JKS7</accession>
<dbReference type="InterPro" id="IPR001214">
    <property type="entry name" value="SET_dom"/>
</dbReference>
<reference evidence="2 3" key="1">
    <citation type="submission" date="2021-11" db="EMBL/GenBank/DDBJ databases">
        <title>Black yeast isolated from Biological Soil Crust.</title>
        <authorList>
            <person name="Kurbessoian T."/>
        </authorList>
    </citation>
    <scope>NUCLEOTIDE SEQUENCE [LARGE SCALE GENOMIC DNA]</scope>
    <source>
        <strain evidence="2 3">CCFEE 5522</strain>
    </source>
</reference>
<gene>
    <name evidence="2" type="ORF">LTR36_002937</name>
</gene>
<dbReference type="PANTHER" id="PTHR12197:SF273">
    <property type="entry name" value="MYND-TYPE ZINC FINGER PROTEIN SAMB"/>
    <property type="match status" value="1"/>
</dbReference>
<evidence type="ECO:0000313" key="2">
    <source>
        <dbReference type="EMBL" id="KAK4545587.1"/>
    </source>
</evidence>
<proteinExistence type="predicted"/>
<dbReference type="AlphaFoldDB" id="A0AAV9JKS7"/>
<dbReference type="Pfam" id="PF00856">
    <property type="entry name" value="SET"/>
    <property type="match status" value="1"/>
</dbReference>
<keyword evidence="3" id="KW-1185">Reference proteome</keyword>
<evidence type="ECO:0000259" key="1">
    <source>
        <dbReference type="PROSITE" id="PS50280"/>
    </source>
</evidence>
<dbReference type="PANTHER" id="PTHR12197">
    <property type="entry name" value="HISTONE-LYSINE N-METHYLTRANSFERASE SMYD"/>
    <property type="match status" value="1"/>
</dbReference>
<comment type="caution">
    <text evidence="2">The sequence shown here is derived from an EMBL/GenBank/DDBJ whole genome shotgun (WGS) entry which is preliminary data.</text>
</comment>
<dbReference type="Proteomes" id="UP001324427">
    <property type="component" value="Unassembled WGS sequence"/>
</dbReference>
<protein>
    <recommendedName>
        <fullName evidence="1">SET domain-containing protein</fullName>
    </recommendedName>
</protein>
<name>A0AAV9JKS7_9PEZI</name>
<dbReference type="GO" id="GO:0005634">
    <property type="term" value="C:nucleus"/>
    <property type="evidence" value="ECO:0007669"/>
    <property type="project" value="TreeGrafter"/>
</dbReference>
<feature type="domain" description="SET" evidence="1">
    <location>
        <begin position="326"/>
        <end position="647"/>
    </location>
</feature>
<organism evidence="2 3">
    <name type="scientific">Oleoguttula mirabilis</name>
    <dbReference type="NCBI Taxonomy" id="1507867"/>
    <lineage>
        <taxon>Eukaryota</taxon>
        <taxon>Fungi</taxon>
        <taxon>Dikarya</taxon>
        <taxon>Ascomycota</taxon>
        <taxon>Pezizomycotina</taxon>
        <taxon>Dothideomycetes</taxon>
        <taxon>Dothideomycetidae</taxon>
        <taxon>Mycosphaerellales</taxon>
        <taxon>Teratosphaeriaceae</taxon>
        <taxon>Oleoguttula</taxon>
    </lineage>
</organism>
<sequence length="694" mass="77104">MEQYAKSLQDVDAALSRLNATLASYKISPKPSVQAQAPRTQSAPMDASRAAIAREYERLTADSSLPLPMRMPDLSERAVPALPREVLDLRSTQPPVPKIKKDQLSATCDAVAHINELRDEHPVCVPLYIVLGQKYLQLGYPDLASAEAYRALLLSDAVQEASDENHLDACEGVRDVIQQQPLVERISLLKTELHADLDARHRRFSEPNEEADVEVEVWLREHYLLPASDPQPCTMRMLQDSISSWIRPYVAKKLGLVRTDSDHPFQHVPRSAEGWKQLLAENGYADSTAWPDSGMVRREVYPWNDFEHDRLTELSNLNEMMTDVAPKLEVRAVQLPSFPRGYPYPKQEVVTQLGVFAKEDIAPGEVILEEITFLTANNKLLDALCDACSADLPDLGAEGAASITACPDCDAVFCSQMCYEAAMELYHPALCGMDVEAIAKDVPPAEAADSLYALLLLRTLAMAQTQDVHPLELNEVKYIWGDFHGLPFEKNWHPFRTTMTGVPTTLHAGFPRTLPFSFEHNVRLPFHMLEKMNIDIYANPQYDPWVLNSLYAKFRGTASARLSGLGGRAIRGPEVSAVHPMWCLANHSCDPNVGWEWGGSIDFTVMSPRIGWVAKDEGDGTAATNGQMVRRSQAGIKNGEEVLNHYCDVELPVKERRAWAKGALGGECVCERCVYEGGPAVVEKDGELDDSDSD</sequence>
<dbReference type="InterPro" id="IPR050869">
    <property type="entry name" value="H3K4_H4K5_MeTrfase"/>
</dbReference>